<dbReference type="Pfam" id="PF25231">
    <property type="entry name" value="DUF7847"/>
    <property type="match status" value="1"/>
</dbReference>
<gene>
    <name evidence="4" type="ORF">FOE67_06430</name>
</gene>
<feature type="compositionally biased region" description="Pro residues" evidence="1">
    <location>
        <begin position="32"/>
        <end position="44"/>
    </location>
</feature>
<dbReference type="PANTHER" id="PTHR33133">
    <property type="entry name" value="OS08G0107100 PROTEIN-RELATED"/>
    <property type="match status" value="1"/>
</dbReference>
<sequence>MSDRWTSPGSSDPGDDPHGRGSDGGPNLHKNPAPPPGGQAPPPTGWSAGAPAGQPGAGGWGAGPGAPGGSGWGGPRWAPKPGVIPLRPLGVGEILDGAVSTARAHWRTVLGISLGVAVFIQLISLFALRFWFGDGSALTALEENPNPTEEEVLDAVADLFALGSVTGLATLVGSVIATAMLTVVVARAVLGREISIAEAWAESRGRLLRLLGLILLTGLIVGAAMLVPLLIGGLTQFVPLVILGAIAGVILAVWLWVRFCLAAPALMLERQGVFTSLGRSWKLVGGSWWRVFGIQLLILILVLVVSGIIEFPLTFLAEFVSNGGTNMFVGSEMTWTYLLITGAGAVISSTITLPISAGVTALLYMDQRMRREALDLELTRAAGFDTPNDPGAAGPGHPGY</sequence>
<feature type="domain" description="DUF7847" evidence="3">
    <location>
        <begin position="154"/>
        <end position="364"/>
    </location>
</feature>
<feature type="transmembrane region" description="Helical" evidence="2">
    <location>
        <begin position="335"/>
        <end position="364"/>
    </location>
</feature>
<keyword evidence="2" id="KW-1133">Transmembrane helix</keyword>
<accession>A0A7W3T1F4</accession>
<feature type="compositionally biased region" description="Low complexity" evidence="1">
    <location>
        <begin position="45"/>
        <end position="54"/>
    </location>
</feature>
<evidence type="ECO:0000256" key="2">
    <source>
        <dbReference type="SAM" id="Phobius"/>
    </source>
</evidence>
<comment type="caution">
    <text evidence="4">The sequence shown here is derived from an EMBL/GenBank/DDBJ whole genome shotgun (WGS) entry which is preliminary data.</text>
</comment>
<reference evidence="5" key="1">
    <citation type="submission" date="2019-10" db="EMBL/GenBank/DDBJ databases">
        <title>Streptomyces sp. nov., a novel actinobacterium isolated from alkaline environment.</title>
        <authorList>
            <person name="Golinska P."/>
        </authorList>
    </citation>
    <scope>NUCLEOTIDE SEQUENCE [LARGE SCALE GENOMIC DNA]</scope>
    <source>
        <strain evidence="5">DSM 42108</strain>
    </source>
</reference>
<dbReference type="Proteomes" id="UP000530234">
    <property type="component" value="Unassembled WGS sequence"/>
</dbReference>
<protein>
    <recommendedName>
        <fullName evidence="3">DUF7847 domain-containing protein</fullName>
    </recommendedName>
</protein>
<evidence type="ECO:0000259" key="3">
    <source>
        <dbReference type="Pfam" id="PF25231"/>
    </source>
</evidence>
<feature type="transmembrane region" description="Helical" evidence="2">
    <location>
        <begin position="210"/>
        <end position="231"/>
    </location>
</feature>
<organism evidence="4 5">
    <name type="scientific">Streptomyces calidiresistens</name>
    <dbReference type="NCBI Taxonomy" id="1485586"/>
    <lineage>
        <taxon>Bacteria</taxon>
        <taxon>Bacillati</taxon>
        <taxon>Actinomycetota</taxon>
        <taxon>Actinomycetes</taxon>
        <taxon>Kitasatosporales</taxon>
        <taxon>Streptomycetaceae</taxon>
        <taxon>Streptomyces</taxon>
    </lineage>
</organism>
<feature type="transmembrane region" description="Helical" evidence="2">
    <location>
        <begin position="288"/>
        <end position="315"/>
    </location>
</feature>
<feature type="transmembrane region" description="Helical" evidence="2">
    <location>
        <begin position="109"/>
        <end position="132"/>
    </location>
</feature>
<feature type="compositionally biased region" description="Polar residues" evidence="1">
    <location>
        <begin position="1"/>
        <end position="10"/>
    </location>
</feature>
<keyword evidence="2" id="KW-0812">Transmembrane</keyword>
<dbReference type="PANTHER" id="PTHR33133:SF1">
    <property type="entry name" value="EXPRESSED PROTEIN-RELATED"/>
    <property type="match status" value="1"/>
</dbReference>
<dbReference type="RefSeq" id="WP_182661374.1">
    <property type="nucleotide sequence ID" value="NZ_VKHS01000091.1"/>
</dbReference>
<evidence type="ECO:0000256" key="1">
    <source>
        <dbReference type="SAM" id="MobiDB-lite"/>
    </source>
</evidence>
<keyword evidence="5" id="KW-1185">Reference proteome</keyword>
<evidence type="ECO:0000313" key="5">
    <source>
        <dbReference type="Proteomes" id="UP000530234"/>
    </source>
</evidence>
<keyword evidence="2" id="KW-0472">Membrane</keyword>
<feature type="transmembrane region" description="Helical" evidence="2">
    <location>
        <begin position="168"/>
        <end position="190"/>
    </location>
</feature>
<dbReference type="InterPro" id="IPR057169">
    <property type="entry name" value="DUF7847"/>
</dbReference>
<evidence type="ECO:0000313" key="4">
    <source>
        <dbReference type="EMBL" id="MBB0229157.1"/>
    </source>
</evidence>
<dbReference type="AlphaFoldDB" id="A0A7W3T1F4"/>
<feature type="region of interest" description="Disordered" evidence="1">
    <location>
        <begin position="1"/>
        <end position="79"/>
    </location>
</feature>
<dbReference type="EMBL" id="VKHS01000091">
    <property type="protein sequence ID" value="MBB0229157.1"/>
    <property type="molecule type" value="Genomic_DNA"/>
</dbReference>
<proteinExistence type="predicted"/>
<name>A0A7W3T1F4_9ACTN</name>
<feature type="transmembrane region" description="Helical" evidence="2">
    <location>
        <begin position="237"/>
        <end position="267"/>
    </location>
</feature>
<feature type="compositionally biased region" description="Gly residues" evidence="1">
    <location>
        <begin position="55"/>
        <end position="74"/>
    </location>
</feature>